<reference evidence="1 2" key="1">
    <citation type="submission" date="2020-08" db="EMBL/GenBank/DDBJ databases">
        <title>Genomic Encyclopedia of Type Strains, Phase III (KMG-III): the genomes of soil and plant-associated and newly described type strains.</title>
        <authorList>
            <person name="Whitman W."/>
        </authorList>
    </citation>
    <scope>NUCLEOTIDE SEQUENCE [LARGE SCALE GENOMIC DNA]</scope>
    <source>
        <strain evidence="1 2">CECT 3287</strain>
    </source>
</reference>
<proteinExistence type="predicted"/>
<organism evidence="1 2">
    <name type="scientific">Actinoplanes campanulatus</name>
    <dbReference type="NCBI Taxonomy" id="113559"/>
    <lineage>
        <taxon>Bacteria</taxon>
        <taxon>Bacillati</taxon>
        <taxon>Actinomycetota</taxon>
        <taxon>Actinomycetes</taxon>
        <taxon>Micromonosporales</taxon>
        <taxon>Micromonosporaceae</taxon>
        <taxon>Actinoplanes</taxon>
    </lineage>
</organism>
<comment type="caution">
    <text evidence="1">The sequence shown here is derived from an EMBL/GenBank/DDBJ whole genome shotgun (WGS) entry which is preliminary data.</text>
</comment>
<gene>
    <name evidence="1" type="ORF">FHR83_003449</name>
</gene>
<sequence>MRLRTVVLTVATFVLATIVAVLAGPGEALAGYTWSN</sequence>
<accession>A0A7W5AH00</accession>
<evidence type="ECO:0000313" key="1">
    <source>
        <dbReference type="EMBL" id="MBB3095779.1"/>
    </source>
</evidence>
<keyword evidence="2" id="KW-1185">Reference proteome</keyword>
<dbReference type="Proteomes" id="UP000590749">
    <property type="component" value="Unassembled WGS sequence"/>
</dbReference>
<name>A0A7W5AH00_9ACTN</name>
<protein>
    <submittedName>
        <fullName evidence="1">Uncharacterized protein</fullName>
    </submittedName>
</protein>
<evidence type="ECO:0000313" key="2">
    <source>
        <dbReference type="Proteomes" id="UP000590749"/>
    </source>
</evidence>
<dbReference type="AlphaFoldDB" id="A0A7W5AH00"/>
<dbReference type="EMBL" id="JACHXF010000006">
    <property type="protein sequence ID" value="MBB3095779.1"/>
    <property type="molecule type" value="Genomic_DNA"/>
</dbReference>